<comment type="similarity">
    <text evidence="1">Belongs to the UPF0065 (bug) family.</text>
</comment>
<accession>A0A9W6MQY5</accession>
<evidence type="ECO:0000313" key="4">
    <source>
        <dbReference type="EMBL" id="MBM7851642.1"/>
    </source>
</evidence>
<dbReference type="EMBL" id="BSFF01000001">
    <property type="protein sequence ID" value="GLK54702.1"/>
    <property type="molecule type" value="Genomic_DNA"/>
</dbReference>
<name>A0A9W6MQY5_9HYPH</name>
<reference evidence="3" key="3">
    <citation type="submission" date="2023-01" db="EMBL/GenBank/DDBJ databases">
        <authorList>
            <person name="Sun Q."/>
            <person name="Evtushenko L."/>
        </authorList>
    </citation>
    <scope>NUCLEOTIDE SEQUENCE</scope>
    <source>
        <strain evidence="3">VKM B-1606</strain>
    </source>
</reference>
<dbReference type="Pfam" id="PF03401">
    <property type="entry name" value="TctC"/>
    <property type="match status" value="1"/>
</dbReference>
<proteinExistence type="inferred from homology"/>
<dbReference type="EMBL" id="JAFBCY010000002">
    <property type="protein sequence ID" value="MBM7851642.1"/>
    <property type="molecule type" value="Genomic_DNA"/>
</dbReference>
<dbReference type="InterPro" id="IPR042100">
    <property type="entry name" value="Bug_dom1"/>
</dbReference>
<evidence type="ECO:0000256" key="1">
    <source>
        <dbReference type="ARBA" id="ARBA00006987"/>
    </source>
</evidence>
<reference evidence="4 5" key="2">
    <citation type="submission" date="2021-01" db="EMBL/GenBank/DDBJ databases">
        <title>Genomic Encyclopedia of Type Strains, Phase IV (KMG-IV): sequencing the most valuable type-strain genomes for metagenomic binning, comparative biology and taxonomic classification.</title>
        <authorList>
            <person name="Goeker M."/>
        </authorList>
    </citation>
    <scope>NUCLEOTIDE SEQUENCE [LARGE SCALE GENOMIC DNA]</scope>
    <source>
        <strain evidence="4 5">DSM 6130</strain>
    </source>
</reference>
<evidence type="ECO:0000313" key="6">
    <source>
        <dbReference type="Proteomes" id="UP001143400"/>
    </source>
</evidence>
<evidence type="ECO:0000313" key="5">
    <source>
        <dbReference type="Proteomes" id="UP000758856"/>
    </source>
</evidence>
<dbReference type="PROSITE" id="PS51318">
    <property type="entry name" value="TAT"/>
    <property type="match status" value="1"/>
</dbReference>
<feature type="chain" id="PRO_5040960508" evidence="2">
    <location>
        <begin position="29"/>
        <end position="331"/>
    </location>
</feature>
<gene>
    <name evidence="3" type="ORF">GCM10008170_07210</name>
    <name evidence="4" type="ORF">JOD31_001867</name>
</gene>
<dbReference type="AlphaFoldDB" id="A0A9W6MQY5"/>
<dbReference type="Gene3D" id="3.40.190.150">
    <property type="entry name" value="Bordetella uptake gene, domain 1"/>
    <property type="match status" value="1"/>
</dbReference>
<dbReference type="InterPro" id="IPR006311">
    <property type="entry name" value="TAT_signal"/>
</dbReference>
<organism evidence="3 6">
    <name type="scientific">Methylopila capsulata</name>
    <dbReference type="NCBI Taxonomy" id="61654"/>
    <lineage>
        <taxon>Bacteria</taxon>
        <taxon>Pseudomonadati</taxon>
        <taxon>Pseudomonadota</taxon>
        <taxon>Alphaproteobacteria</taxon>
        <taxon>Hyphomicrobiales</taxon>
        <taxon>Methylopilaceae</taxon>
        <taxon>Methylopila</taxon>
    </lineage>
</organism>
<dbReference type="SUPFAM" id="SSF53850">
    <property type="entry name" value="Periplasmic binding protein-like II"/>
    <property type="match status" value="1"/>
</dbReference>
<sequence length="331" mass="34673">MPMRLTRRAALAGAAATAALGLPLPARAAAVTLIVPFPAGGAVDILGRLVAERLQAKLGETVIVDNRGGAGGMIGTAAVAKAEPDGATLGVASTSQLIANKYLYASSPYDPDADLVPVSRIATGTVLCVANAKIAQDRGWTSFRDLIAWSKAHPDETRMGSSGLGQVSHLMIELVKARTGAKILHVPYKGGGPAILDLLGGTIDMMFDVIPALMPHVKDKAFLPLAVGSRDRIPALPDTPSMKDFADLNLADVDLQTWYAVIAPKGYPADRQASLSKALAEIMADPAVKARLEPIGFSPVTDASPDALKTRIAEENPMWKDMVRLSGAKLD</sequence>
<evidence type="ECO:0000313" key="3">
    <source>
        <dbReference type="EMBL" id="GLK54702.1"/>
    </source>
</evidence>
<dbReference type="RefSeq" id="WP_204950048.1">
    <property type="nucleotide sequence ID" value="NZ_BSFF01000001.1"/>
</dbReference>
<dbReference type="InterPro" id="IPR005064">
    <property type="entry name" value="BUG"/>
</dbReference>
<comment type="caution">
    <text evidence="3">The sequence shown here is derived from an EMBL/GenBank/DDBJ whole genome shotgun (WGS) entry which is preliminary data.</text>
</comment>
<keyword evidence="5" id="KW-1185">Reference proteome</keyword>
<keyword evidence="2" id="KW-0732">Signal</keyword>
<dbReference type="CDD" id="cd07012">
    <property type="entry name" value="PBP2_Bug_TTT"/>
    <property type="match status" value="1"/>
</dbReference>
<dbReference type="PIRSF" id="PIRSF017082">
    <property type="entry name" value="YflP"/>
    <property type="match status" value="1"/>
</dbReference>
<dbReference type="Proteomes" id="UP000758856">
    <property type="component" value="Unassembled WGS sequence"/>
</dbReference>
<dbReference type="PANTHER" id="PTHR42928">
    <property type="entry name" value="TRICARBOXYLATE-BINDING PROTEIN"/>
    <property type="match status" value="1"/>
</dbReference>
<evidence type="ECO:0000256" key="2">
    <source>
        <dbReference type="SAM" id="SignalP"/>
    </source>
</evidence>
<dbReference type="PANTHER" id="PTHR42928:SF5">
    <property type="entry name" value="BLR1237 PROTEIN"/>
    <property type="match status" value="1"/>
</dbReference>
<reference evidence="3" key="1">
    <citation type="journal article" date="2014" name="Int. J. Syst. Evol. Microbiol.">
        <title>Complete genome sequence of Corynebacterium casei LMG S-19264T (=DSM 44701T), isolated from a smear-ripened cheese.</title>
        <authorList>
            <consortium name="US DOE Joint Genome Institute (JGI-PGF)"/>
            <person name="Walter F."/>
            <person name="Albersmeier A."/>
            <person name="Kalinowski J."/>
            <person name="Ruckert C."/>
        </authorList>
    </citation>
    <scope>NUCLEOTIDE SEQUENCE</scope>
    <source>
        <strain evidence="3">VKM B-1606</strain>
    </source>
</reference>
<keyword evidence="4" id="KW-0675">Receptor</keyword>
<feature type="signal peptide" evidence="2">
    <location>
        <begin position="1"/>
        <end position="28"/>
    </location>
</feature>
<protein>
    <submittedName>
        <fullName evidence="3">ABC transporter substrate-binding protein</fullName>
    </submittedName>
    <submittedName>
        <fullName evidence="4">Tripartite-type tricarboxylate transporter receptor subunit TctC</fullName>
    </submittedName>
</protein>
<dbReference type="Proteomes" id="UP001143400">
    <property type="component" value="Unassembled WGS sequence"/>
</dbReference>
<dbReference type="Gene3D" id="3.40.190.10">
    <property type="entry name" value="Periplasmic binding protein-like II"/>
    <property type="match status" value="1"/>
</dbReference>